<proteinExistence type="predicted"/>
<sequence length="148" mass="15009">MGFVTSLGGVATLPVSLPASLCASFGNQARMIAAIAALCNLDPQNPQYRALCVACMAGKKAADVLKQSGVVLARQLCRQAVRNIPGSVIRAINTNLGICLVTKFGQTGLVNLGRAVPLAGGLVGGSFDAASTYAVGKAAKTMFLPMAG</sequence>
<protein>
    <submittedName>
        <fullName evidence="1">EcsC family protein</fullName>
    </submittedName>
</protein>
<accession>A0A9D1TQE4</accession>
<organism evidence="1 2">
    <name type="scientific">Candidatus Desulfovibrio intestinipullorum</name>
    <dbReference type="NCBI Taxonomy" id="2838536"/>
    <lineage>
        <taxon>Bacteria</taxon>
        <taxon>Pseudomonadati</taxon>
        <taxon>Thermodesulfobacteriota</taxon>
        <taxon>Desulfovibrionia</taxon>
        <taxon>Desulfovibrionales</taxon>
        <taxon>Desulfovibrionaceae</taxon>
        <taxon>Desulfovibrio</taxon>
    </lineage>
</organism>
<evidence type="ECO:0000313" key="2">
    <source>
        <dbReference type="Proteomes" id="UP000886752"/>
    </source>
</evidence>
<gene>
    <name evidence="1" type="ORF">H9894_04330</name>
</gene>
<reference evidence="1" key="2">
    <citation type="submission" date="2021-04" db="EMBL/GenBank/DDBJ databases">
        <authorList>
            <person name="Gilroy R."/>
        </authorList>
    </citation>
    <scope>NUCLEOTIDE SEQUENCE</scope>
    <source>
        <strain evidence="1">ChiHecec2B26-446</strain>
    </source>
</reference>
<evidence type="ECO:0000313" key="1">
    <source>
        <dbReference type="EMBL" id="HIW00396.1"/>
    </source>
</evidence>
<dbReference type="EMBL" id="DXHV01000046">
    <property type="protein sequence ID" value="HIW00396.1"/>
    <property type="molecule type" value="Genomic_DNA"/>
</dbReference>
<name>A0A9D1TQE4_9BACT</name>
<dbReference type="Proteomes" id="UP000886752">
    <property type="component" value="Unassembled WGS sequence"/>
</dbReference>
<comment type="caution">
    <text evidence="1">The sequence shown here is derived from an EMBL/GenBank/DDBJ whole genome shotgun (WGS) entry which is preliminary data.</text>
</comment>
<dbReference type="AlphaFoldDB" id="A0A9D1TQE4"/>
<reference evidence="1" key="1">
    <citation type="journal article" date="2021" name="PeerJ">
        <title>Extensive microbial diversity within the chicken gut microbiome revealed by metagenomics and culture.</title>
        <authorList>
            <person name="Gilroy R."/>
            <person name="Ravi A."/>
            <person name="Getino M."/>
            <person name="Pursley I."/>
            <person name="Horton D.L."/>
            <person name="Alikhan N.F."/>
            <person name="Baker D."/>
            <person name="Gharbi K."/>
            <person name="Hall N."/>
            <person name="Watson M."/>
            <person name="Adriaenssens E.M."/>
            <person name="Foster-Nyarko E."/>
            <person name="Jarju S."/>
            <person name="Secka A."/>
            <person name="Antonio M."/>
            <person name="Oren A."/>
            <person name="Chaudhuri R.R."/>
            <person name="La Ragione R."/>
            <person name="Hildebrand F."/>
            <person name="Pallen M.J."/>
        </authorList>
    </citation>
    <scope>NUCLEOTIDE SEQUENCE</scope>
    <source>
        <strain evidence="1">ChiHecec2B26-446</strain>
    </source>
</reference>